<reference evidence="3 4" key="1">
    <citation type="journal article" date="2020" name="Nat. Food">
        <title>A phased Vanilla planifolia genome enables genetic improvement of flavour and production.</title>
        <authorList>
            <person name="Hasing T."/>
            <person name="Tang H."/>
            <person name="Brym M."/>
            <person name="Khazi F."/>
            <person name="Huang T."/>
            <person name="Chambers A.H."/>
        </authorList>
    </citation>
    <scope>NUCLEOTIDE SEQUENCE [LARGE SCALE GENOMIC DNA]</scope>
    <source>
        <tissue evidence="3">Leaf</tissue>
    </source>
</reference>
<evidence type="ECO:0000313" key="4">
    <source>
        <dbReference type="Proteomes" id="UP000639772"/>
    </source>
</evidence>
<dbReference type="OrthoDB" id="10250354at2759"/>
<dbReference type="InterPro" id="IPR001623">
    <property type="entry name" value="DnaJ_domain"/>
</dbReference>
<dbReference type="CDD" id="cd06257">
    <property type="entry name" value="DnaJ"/>
    <property type="match status" value="1"/>
</dbReference>
<proteinExistence type="predicted"/>
<dbReference type="Gene3D" id="1.10.287.110">
    <property type="entry name" value="DnaJ domain"/>
    <property type="match status" value="1"/>
</dbReference>
<dbReference type="SMART" id="SM00271">
    <property type="entry name" value="DnaJ"/>
    <property type="match status" value="1"/>
</dbReference>
<protein>
    <recommendedName>
        <fullName evidence="2">J domain-containing protein</fullName>
    </recommendedName>
</protein>
<accession>A0A835R0U1</accession>
<feature type="transmembrane region" description="Helical" evidence="1">
    <location>
        <begin position="20"/>
        <end position="41"/>
    </location>
</feature>
<gene>
    <name evidence="3" type="ORF">HPP92_011434</name>
</gene>
<dbReference type="PANTHER" id="PTHR45000:SF5">
    <property type="entry name" value="CHAPERONE DNAJ-DOMAIN SUPERFAMILY PROTEIN"/>
    <property type="match status" value="1"/>
</dbReference>
<dbReference type="Proteomes" id="UP000639772">
    <property type="component" value="Unassembled WGS sequence"/>
</dbReference>
<dbReference type="InterPro" id="IPR036869">
    <property type="entry name" value="J_dom_sf"/>
</dbReference>
<dbReference type="PRINTS" id="PR00625">
    <property type="entry name" value="JDOMAIN"/>
</dbReference>
<organism evidence="3 4">
    <name type="scientific">Vanilla planifolia</name>
    <name type="common">Vanilla</name>
    <dbReference type="NCBI Taxonomy" id="51239"/>
    <lineage>
        <taxon>Eukaryota</taxon>
        <taxon>Viridiplantae</taxon>
        <taxon>Streptophyta</taxon>
        <taxon>Embryophyta</taxon>
        <taxon>Tracheophyta</taxon>
        <taxon>Spermatophyta</taxon>
        <taxon>Magnoliopsida</taxon>
        <taxon>Liliopsida</taxon>
        <taxon>Asparagales</taxon>
        <taxon>Orchidaceae</taxon>
        <taxon>Vanilloideae</taxon>
        <taxon>Vanilleae</taxon>
        <taxon>Vanilla</taxon>
    </lineage>
</organism>
<dbReference type="PROSITE" id="PS50076">
    <property type="entry name" value="DNAJ_2"/>
    <property type="match status" value="1"/>
</dbReference>
<feature type="domain" description="J" evidence="2">
    <location>
        <begin position="166"/>
        <end position="232"/>
    </location>
</feature>
<dbReference type="PANTHER" id="PTHR45000">
    <property type="entry name" value="CHAPERONE DNAJ-DOMAIN SUPERFAMILY PROTEIN"/>
    <property type="match status" value="1"/>
</dbReference>
<evidence type="ECO:0000313" key="3">
    <source>
        <dbReference type="EMBL" id="KAG0483350.1"/>
    </source>
</evidence>
<keyword evidence="1" id="KW-0472">Membrane</keyword>
<keyword evidence="1" id="KW-1133">Transmembrane helix</keyword>
<comment type="caution">
    <text evidence="3">The sequence shown here is derived from an EMBL/GenBank/DDBJ whole genome shotgun (WGS) entry which is preliminary data.</text>
</comment>
<dbReference type="SUPFAM" id="SSF46565">
    <property type="entry name" value="Chaperone J-domain"/>
    <property type="match status" value="1"/>
</dbReference>
<dbReference type="GO" id="GO:0005783">
    <property type="term" value="C:endoplasmic reticulum"/>
    <property type="evidence" value="ECO:0007669"/>
    <property type="project" value="UniProtKB-ARBA"/>
</dbReference>
<name>A0A835R0U1_VANPL</name>
<keyword evidence="1" id="KW-0812">Transmembrane</keyword>
<dbReference type="EMBL" id="JADCNM010000005">
    <property type="protein sequence ID" value="KAG0483350.1"/>
    <property type="molecule type" value="Genomic_DNA"/>
</dbReference>
<evidence type="ECO:0000259" key="2">
    <source>
        <dbReference type="PROSITE" id="PS50076"/>
    </source>
</evidence>
<sequence>MRPVEKNAKGNPWQEGESVSAAWGALLFGLIGATVTTAAVFQLRRSISWIYTELNSSQSQSYSRNAYGHARRSFQEEAWRRYNRRIHEKHKEEMERVERIRRMQRIFNQERIKHRRGYERWKDYGPDPYQHFQQYEWYWNADSCYGDQSTSFRSYPREDGNHIMSHHYSVLGLDRFRCTPYSDEEIKTAFRAKAMKYHPDQNPDNKDAAEAKFKEVMISYEAIKLERKRGNC</sequence>
<evidence type="ECO:0000256" key="1">
    <source>
        <dbReference type="SAM" id="Phobius"/>
    </source>
</evidence>
<dbReference type="Pfam" id="PF00226">
    <property type="entry name" value="DnaJ"/>
    <property type="match status" value="1"/>
</dbReference>
<dbReference type="AlphaFoldDB" id="A0A835R0U1"/>